<keyword evidence="10" id="KW-1185">Reference proteome</keyword>
<protein>
    <submittedName>
        <fullName evidence="9">Type II secretion system protein F</fullName>
    </submittedName>
</protein>
<dbReference type="PANTHER" id="PTHR35007">
    <property type="entry name" value="INTEGRAL MEMBRANE PROTEIN-RELATED"/>
    <property type="match status" value="1"/>
</dbReference>
<evidence type="ECO:0000256" key="7">
    <source>
        <dbReference type="SAM" id="SignalP"/>
    </source>
</evidence>
<sequence>MVNVLGPAILAALALLLGATTPATRITAENCATRPKAPRDGPVAADRCELADDLDLLATCVSAGLPLAAATAAVAGAAGESTAAGWSHIATLLSLGTDADQAFDVASHPGFEDVARHVRRSLHSGTALASGCHDLAKRLRAQAEDDATARAERVGVLIALPLTLCFLPAFLLLGLAPMILSLGTDLFTP</sequence>
<feature type="transmembrane region" description="Helical" evidence="6">
    <location>
        <begin position="156"/>
        <end position="180"/>
    </location>
</feature>
<keyword evidence="2" id="KW-1003">Cell membrane</keyword>
<keyword evidence="3 6" id="KW-0812">Transmembrane</keyword>
<gene>
    <name evidence="9" type="ORF">CUTER_00900</name>
</gene>
<dbReference type="PANTHER" id="PTHR35007:SF3">
    <property type="entry name" value="POSSIBLE CONSERVED ALANINE RICH MEMBRANE PROTEIN"/>
    <property type="match status" value="1"/>
</dbReference>
<name>A0A0G3HA20_9CORY</name>
<dbReference type="RefSeq" id="WP_052843961.1">
    <property type="nucleotide sequence ID" value="NZ_CP011546.1"/>
</dbReference>
<keyword evidence="5 6" id="KW-0472">Membrane</keyword>
<keyword evidence="7" id="KW-0732">Signal</keyword>
<dbReference type="KEGG" id="cut:CUTER_00900"/>
<feature type="signal peptide" evidence="7">
    <location>
        <begin position="1"/>
        <end position="25"/>
    </location>
</feature>
<proteinExistence type="predicted"/>
<feature type="domain" description="Type II secretion system protein GspF" evidence="8">
    <location>
        <begin position="54"/>
        <end position="175"/>
    </location>
</feature>
<evidence type="ECO:0000256" key="3">
    <source>
        <dbReference type="ARBA" id="ARBA00022692"/>
    </source>
</evidence>
<feature type="chain" id="PRO_5039602772" evidence="7">
    <location>
        <begin position="26"/>
        <end position="189"/>
    </location>
</feature>
<dbReference type="InterPro" id="IPR018076">
    <property type="entry name" value="T2SS_GspF_dom"/>
</dbReference>
<dbReference type="EMBL" id="CP011546">
    <property type="protein sequence ID" value="AKK10201.1"/>
    <property type="molecule type" value="Genomic_DNA"/>
</dbReference>
<dbReference type="STRING" id="1072256.CUTER_00900"/>
<reference evidence="10" key="2">
    <citation type="submission" date="2015-05" db="EMBL/GenBank/DDBJ databases">
        <title>Complete genome sequence of Corynebacterium uterequi DSM 45634, isolated from the uterus of a maiden mare.</title>
        <authorList>
            <person name="Ruckert C."/>
            <person name="Albersmeier A."/>
            <person name="Winkler A."/>
            <person name="Tauch A."/>
        </authorList>
    </citation>
    <scope>NUCLEOTIDE SEQUENCE [LARGE SCALE GENOMIC DNA]</scope>
    <source>
        <strain evidence="10">DSM 45634</strain>
    </source>
</reference>
<accession>A0A0G3HA20</accession>
<evidence type="ECO:0000256" key="1">
    <source>
        <dbReference type="ARBA" id="ARBA00004651"/>
    </source>
</evidence>
<evidence type="ECO:0000313" key="9">
    <source>
        <dbReference type="EMBL" id="AKK10201.1"/>
    </source>
</evidence>
<comment type="subcellular location">
    <subcellularLocation>
        <location evidence="1">Cell membrane</location>
        <topology evidence="1">Multi-pass membrane protein</topology>
    </subcellularLocation>
</comment>
<evidence type="ECO:0000259" key="8">
    <source>
        <dbReference type="Pfam" id="PF00482"/>
    </source>
</evidence>
<organism evidence="9 10">
    <name type="scientific">Corynebacterium uterequi</name>
    <dbReference type="NCBI Taxonomy" id="1072256"/>
    <lineage>
        <taxon>Bacteria</taxon>
        <taxon>Bacillati</taxon>
        <taxon>Actinomycetota</taxon>
        <taxon>Actinomycetes</taxon>
        <taxon>Mycobacteriales</taxon>
        <taxon>Corynebacteriaceae</taxon>
        <taxon>Corynebacterium</taxon>
    </lineage>
</organism>
<evidence type="ECO:0000313" key="10">
    <source>
        <dbReference type="Proteomes" id="UP000035548"/>
    </source>
</evidence>
<evidence type="ECO:0000256" key="4">
    <source>
        <dbReference type="ARBA" id="ARBA00022989"/>
    </source>
</evidence>
<dbReference type="AlphaFoldDB" id="A0A0G3HA20"/>
<dbReference type="Pfam" id="PF00482">
    <property type="entry name" value="T2SSF"/>
    <property type="match status" value="1"/>
</dbReference>
<reference evidence="9 10" key="1">
    <citation type="journal article" date="2015" name="Genome Announc.">
        <title>Virulence Factor Genes Detected in the Complete Genome Sequence of Corynebacterium uterequi DSM 45634, Isolated from the Uterus of a Maiden Mare.</title>
        <authorList>
            <person name="Ruckert C."/>
            <person name="Kriete M."/>
            <person name="Jaenicke S."/>
            <person name="Winkler A."/>
            <person name="Tauch A."/>
        </authorList>
    </citation>
    <scope>NUCLEOTIDE SEQUENCE [LARGE SCALE GENOMIC DNA]</scope>
    <source>
        <strain evidence="9 10">DSM 45634</strain>
    </source>
</reference>
<dbReference type="GO" id="GO:0005886">
    <property type="term" value="C:plasma membrane"/>
    <property type="evidence" value="ECO:0007669"/>
    <property type="project" value="UniProtKB-SubCell"/>
</dbReference>
<dbReference type="PATRIC" id="fig|1072256.5.peg.169"/>
<keyword evidence="4 6" id="KW-1133">Transmembrane helix</keyword>
<evidence type="ECO:0000256" key="6">
    <source>
        <dbReference type="SAM" id="Phobius"/>
    </source>
</evidence>
<evidence type="ECO:0000256" key="5">
    <source>
        <dbReference type="ARBA" id="ARBA00023136"/>
    </source>
</evidence>
<dbReference type="Proteomes" id="UP000035548">
    <property type="component" value="Chromosome"/>
</dbReference>
<evidence type="ECO:0000256" key="2">
    <source>
        <dbReference type="ARBA" id="ARBA00022475"/>
    </source>
</evidence>